<sequence>MESKKSVLFLSPLKPYSGNQTTIDRIRQYLEPLYNCYTEDPVNLHPQKTFSEFLKVKQISAILAVHAYHSGIILLDCTVPYILVFGGTDINEFSKDESKFQIMTRAVQHAKFAVAFNDSVVNKAKSLWPDVCPKKLIVIPQGVSTTPSSSFNVTQFLQENYNISCGDSPLRLFTLIAGIRPVKDVTFLLKAFSAWHLDDHSDCFFLIIGPNTDKSYHMQVESMIDSCPGVLQIAALEKSECHAIIRDSFALVNSSVSEGMSAALLEAMVMGVPVVARNIPGNAAVIQHRKTGFLFNTPQEFIEIAQELLQDRTLCTAIATSAKTEAERKYSCKKEMEAYRKLLNSV</sequence>
<dbReference type="GeneID" id="106173805"/>
<proteinExistence type="predicted"/>
<accession>A0A1S3JJF6</accession>
<name>A0A1S3JJF6_LINAN</name>
<dbReference type="InterPro" id="IPR052622">
    <property type="entry name" value="Glycosyltransferase_G1"/>
</dbReference>
<dbReference type="OMA" id="FSEWHSE"/>
<dbReference type="Gene3D" id="3.40.50.2000">
    <property type="entry name" value="Glycogen Phosphorylase B"/>
    <property type="match status" value="2"/>
</dbReference>
<dbReference type="CDD" id="cd03801">
    <property type="entry name" value="GT4_PimA-like"/>
    <property type="match status" value="1"/>
</dbReference>
<dbReference type="Proteomes" id="UP000085678">
    <property type="component" value="Unplaced"/>
</dbReference>
<organism evidence="1 2">
    <name type="scientific">Lingula anatina</name>
    <name type="common">Brachiopod</name>
    <name type="synonym">Lingula unguis</name>
    <dbReference type="NCBI Taxonomy" id="7574"/>
    <lineage>
        <taxon>Eukaryota</taxon>
        <taxon>Metazoa</taxon>
        <taxon>Spiralia</taxon>
        <taxon>Lophotrochozoa</taxon>
        <taxon>Brachiopoda</taxon>
        <taxon>Linguliformea</taxon>
        <taxon>Lingulata</taxon>
        <taxon>Lingulida</taxon>
        <taxon>Linguloidea</taxon>
        <taxon>Lingulidae</taxon>
        <taxon>Lingula</taxon>
    </lineage>
</organism>
<reference evidence="2 3" key="1">
    <citation type="submission" date="2025-04" db="UniProtKB">
        <authorList>
            <consortium name="RefSeq"/>
        </authorList>
    </citation>
    <scope>IDENTIFICATION</scope>
    <source>
        <tissue evidence="2 3">Gonads</tissue>
    </source>
</reference>
<protein>
    <submittedName>
        <fullName evidence="2 3">Glycosyltransferase 1 domain-containing protein 1</fullName>
    </submittedName>
</protein>
<evidence type="ECO:0000313" key="1">
    <source>
        <dbReference type="Proteomes" id="UP000085678"/>
    </source>
</evidence>
<dbReference type="OrthoDB" id="512920at2759"/>
<dbReference type="PANTHER" id="PTHR46660">
    <property type="match status" value="1"/>
</dbReference>
<dbReference type="RefSeq" id="XP_013410508.1">
    <property type="nucleotide sequence ID" value="XM_013555054.1"/>
</dbReference>
<keyword evidence="1" id="KW-1185">Reference proteome</keyword>
<dbReference type="PANTHER" id="PTHR46660:SF2">
    <property type="entry name" value="GLYCOSYLTRANSFERASE 1 DOMAIN-CONTAINING PROTEIN 1"/>
    <property type="match status" value="1"/>
</dbReference>
<gene>
    <name evidence="2 3" type="primary">LOC106173805</name>
</gene>
<dbReference type="SUPFAM" id="SSF53756">
    <property type="entry name" value="UDP-Glycosyltransferase/glycogen phosphorylase"/>
    <property type="match status" value="1"/>
</dbReference>
<dbReference type="Pfam" id="PF13692">
    <property type="entry name" value="Glyco_trans_1_4"/>
    <property type="match status" value="1"/>
</dbReference>
<evidence type="ECO:0000313" key="2">
    <source>
        <dbReference type="RefSeq" id="XP_013410508.1"/>
    </source>
</evidence>
<dbReference type="AlphaFoldDB" id="A0A1S3JJF6"/>
<dbReference type="RefSeq" id="XP_013410509.1">
    <property type="nucleotide sequence ID" value="XM_013555055.1"/>
</dbReference>
<evidence type="ECO:0000313" key="3">
    <source>
        <dbReference type="RefSeq" id="XP_013410509.1"/>
    </source>
</evidence>
<dbReference type="KEGG" id="lak:106173805"/>